<reference evidence="1" key="1">
    <citation type="submission" date="2023-03" db="EMBL/GenBank/DDBJ databases">
        <title>Massive genome expansion in bonnet fungi (Mycena s.s.) driven by repeated elements and novel gene families across ecological guilds.</title>
        <authorList>
            <consortium name="Lawrence Berkeley National Laboratory"/>
            <person name="Harder C.B."/>
            <person name="Miyauchi S."/>
            <person name="Viragh M."/>
            <person name="Kuo A."/>
            <person name="Thoen E."/>
            <person name="Andreopoulos B."/>
            <person name="Lu D."/>
            <person name="Skrede I."/>
            <person name="Drula E."/>
            <person name="Henrissat B."/>
            <person name="Morin E."/>
            <person name="Kohler A."/>
            <person name="Barry K."/>
            <person name="LaButti K."/>
            <person name="Morin E."/>
            <person name="Salamov A."/>
            <person name="Lipzen A."/>
            <person name="Mereny Z."/>
            <person name="Hegedus B."/>
            <person name="Baldrian P."/>
            <person name="Stursova M."/>
            <person name="Weitz H."/>
            <person name="Taylor A."/>
            <person name="Grigoriev I.V."/>
            <person name="Nagy L.G."/>
            <person name="Martin F."/>
            <person name="Kauserud H."/>
        </authorList>
    </citation>
    <scope>NUCLEOTIDE SEQUENCE</scope>
    <source>
        <strain evidence="1">CBHHK200</strain>
    </source>
</reference>
<dbReference type="AlphaFoldDB" id="A0AAD6S4P6"/>
<protein>
    <recommendedName>
        <fullName evidence="3">BTB domain-containing protein</fullName>
    </recommendedName>
</protein>
<dbReference type="Gene3D" id="3.30.710.10">
    <property type="entry name" value="Potassium Channel Kv1.1, Chain A"/>
    <property type="match status" value="1"/>
</dbReference>
<accession>A0AAD6S4P6</accession>
<evidence type="ECO:0008006" key="3">
    <source>
        <dbReference type="Google" id="ProtNLM"/>
    </source>
</evidence>
<evidence type="ECO:0000313" key="2">
    <source>
        <dbReference type="Proteomes" id="UP001218188"/>
    </source>
</evidence>
<evidence type="ECO:0000313" key="1">
    <source>
        <dbReference type="EMBL" id="KAJ7018912.1"/>
    </source>
</evidence>
<keyword evidence="2" id="KW-1185">Reference proteome</keyword>
<sequence>MQSTEGSSMPLEESLWFLDATLVLQAENRLFRVFPGILGAKSPVFQDMLAFPQPENSETLDGCSLVRLTDSAVDMTFFLKAIFHYDFFEAWPTRAEFPVVAGILRLSQKYQVDPLRKRALVHLSERCPTSLQKWEEYDEWESEVSNLAREVSADWILPAVLAACCWLELHDLVYGLPAAHGLTTRIILTQADIALCMRGAVKLHTTWTTTLYDFLWVPREIPGCISLSHQCWERRVETRRAAEGWRSRKILPLYLWNEDDWESLGDDVCPPCFQFMQKSYVVGREEYWEALPEIFGLPAWITLEAMRDAALRDN</sequence>
<dbReference type="Proteomes" id="UP001218188">
    <property type="component" value="Unassembled WGS sequence"/>
</dbReference>
<name>A0AAD6S4P6_9AGAR</name>
<dbReference type="EMBL" id="JARJCM010000316">
    <property type="protein sequence ID" value="KAJ7018912.1"/>
    <property type="molecule type" value="Genomic_DNA"/>
</dbReference>
<comment type="caution">
    <text evidence="1">The sequence shown here is derived from an EMBL/GenBank/DDBJ whole genome shotgun (WGS) entry which is preliminary data.</text>
</comment>
<proteinExistence type="predicted"/>
<organism evidence="1 2">
    <name type="scientific">Mycena alexandri</name>
    <dbReference type="NCBI Taxonomy" id="1745969"/>
    <lineage>
        <taxon>Eukaryota</taxon>
        <taxon>Fungi</taxon>
        <taxon>Dikarya</taxon>
        <taxon>Basidiomycota</taxon>
        <taxon>Agaricomycotina</taxon>
        <taxon>Agaricomycetes</taxon>
        <taxon>Agaricomycetidae</taxon>
        <taxon>Agaricales</taxon>
        <taxon>Marasmiineae</taxon>
        <taxon>Mycenaceae</taxon>
        <taxon>Mycena</taxon>
    </lineage>
</organism>
<gene>
    <name evidence="1" type="ORF">C8F04DRAFT_357957</name>
</gene>
<dbReference type="InterPro" id="IPR011333">
    <property type="entry name" value="SKP1/BTB/POZ_sf"/>
</dbReference>